<feature type="domain" description="DUF306" evidence="2">
    <location>
        <begin position="114"/>
        <end position="217"/>
    </location>
</feature>
<dbReference type="Proteomes" id="UP000585050">
    <property type="component" value="Unassembled WGS sequence"/>
</dbReference>
<reference evidence="4 5" key="1">
    <citation type="submission" date="2020-04" db="EMBL/GenBank/DDBJ databases">
        <title>Flammeovirga sp. SR4, a novel species isolated from seawater.</title>
        <authorList>
            <person name="Wang X."/>
        </authorList>
    </citation>
    <scope>NUCLEOTIDE SEQUENCE [LARGE SCALE GENOMIC DNA]</scope>
    <source>
        <strain evidence="4 5">SR4</strain>
    </source>
</reference>
<dbReference type="EMBL" id="JABAIL010000001">
    <property type="protein sequence ID" value="NLR90270.1"/>
    <property type="molecule type" value="Genomic_DNA"/>
</dbReference>
<dbReference type="InterPro" id="IPR038670">
    <property type="entry name" value="HslJ-like_sf"/>
</dbReference>
<comment type="caution">
    <text evidence="4">The sequence shown here is derived from an EMBL/GenBank/DDBJ whole genome shotgun (WGS) entry which is preliminary data.</text>
</comment>
<evidence type="ECO:0000313" key="4">
    <source>
        <dbReference type="EMBL" id="NLR90270.1"/>
    </source>
</evidence>
<dbReference type="RefSeq" id="WP_168880978.1">
    <property type="nucleotide sequence ID" value="NZ_JABAIL010000001.1"/>
</dbReference>
<evidence type="ECO:0000259" key="2">
    <source>
        <dbReference type="Pfam" id="PF03724"/>
    </source>
</evidence>
<feature type="chain" id="PRO_5031005818" evidence="1">
    <location>
        <begin position="24"/>
        <end position="333"/>
    </location>
</feature>
<evidence type="ECO:0000313" key="5">
    <source>
        <dbReference type="Proteomes" id="UP000585050"/>
    </source>
</evidence>
<dbReference type="Pfam" id="PF03724">
    <property type="entry name" value="META"/>
    <property type="match status" value="2"/>
</dbReference>
<proteinExistence type="predicted"/>
<feature type="domain" description="DUF4377" evidence="3">
    <location>
        <begin position="34"/>
        <end position="108"/>
    </location>
</feature>
<dbReference type="InterPro" id="IPR053147">
    <property type="entry name" value="Hsp_HslJ-like"/>
</dbReference>
<sequence length="333" mass="36720">MTKILKYNFILLLAALVSACATSKQPNAQHKTITVGPQKADCVGVGPQECLQIKEGDATTWSNFYGSIEGFDYEEGYEYVLNVAVSQVDNPPADGSSLHYKLVKVVKKTENKYPLLNGTWVITTLNGKETNPLITYINFDTSENRINGFAGCNGLGGSMEYNAEDGTIKSGPFMSTMMFCEEVAENERALGKILENFNAFDISDDVLTLKKDDEVLVTAKKGVNHMNFFRNWEVSFIEGVDDFNGHIPNFIITNKGEISGSGSCNNFHGKVTMDAYSTTIKMGPLAATRKMCQDNNVEGAFFAKMDLVDNYKIVDGELQLLSGQQVIIKAKRK</sequence>
<accession>A0A7X8SHC0</accession>
<gene>
    <name evidence="4" type="ORF">HGP29_03590</name>
</gene>
<protein>
    <submittedName>
        <fullName evidence="4">META domain-containing protein</fullName>
    </submittedName>
</protein>
<feature type="signal peptide" evidence="1">
    <location>
        <begin position="1"/>
        <end position="23"/>
    </location>
</feature>
<feature type="domain" description="DUF306" evidence="2">
    <location>
        <begin position="230"/>
        <end position="325"/>
    </location>
</feature>
<evidence type="ECO:0000259" key="3">
    <source>
        <dbReference type="Pfam" id="PF14302"/>
    </source>
</evidence>
<dbReference type="PROSITE" id="PS51257">
    <property type="entry name" value="PROKAR_LIPOPROTEIN"/>
    <property type="match status" value="1"/>
</dbReference>
<dbReference type="InterPro" id="IPR005184">
    <property type="entry name" value="DUF306_Meta_HslJ"/>
</dbReference>
<keyword evidence="5" id="KW-1185">Reference proteome</keyword>
<dbReference type="PANTHER" id="PTHR35535">
    <property type="entry name" value="HEAT SHOCK PROTEIN HSLJ"/>
    <property type="match status" value="1"/>
</dbReference>
<keyword evidence="1" id="KW-0732">Signal</keyword>
<dbReference type="Pfam" id="PF14302">
    <property type="entry name" value="DUF4377"/>
    <property type="match status" value="1"/>
</dbReference>
<dbReference type="Gene3D" id="2.40.128.270">
    <property type="match status" value="2"/>
</dbReference>
<organism evidence="4 5">
    <name type="scientific">Flammeovirga agarivorans</name>
    <dbReference type="NCBI Taxonomy" id="2726742"/>
    <lineage>
        <taxon>Bacteria</taxon>
        <taxon>Pseudomonadati</taxon>
        <taxon>Bacteroidota</taxon>
        <taxon>Cytophagia</taxon>
        <taxon>Cytophagales</taxon>
        <taxon>Flammeovirgaceae</taxon>
        <taxon>Flammeovirga</taxon>
    </lineage>
</organism>
<name>A0A7X8SHC0_9BACT</name>
<dbReference type="InterPro" id="IPR025485">
    <property type="entry name" value="DUF4377"/>
</dbReference>
<dbReference type="AlphaFoldDB" id="A0A7X8SHC0"/>
<dbReference type="PANTHER" id="PTHR35535:SF1">
    <property type="entry name" value="HEAT SHOCK PROTEIN HSLJ"/>
    <property type="match status" value="1"/>
</dbReference>
<evidence type="ECO:0000256" key="1">
    <source>
        <dbReference type="SAM" id="SignalP"/>
    </source>
</evidence>